<dbReference type="CDD" id="cd03801">
    <property type="entry name" value="GT4_PimA-like"/>
    <property type="match status" value="1"/>
</dbReference>
<accession>A0ABT0H581</accession>
<proteinExistence type="predicted"/>
<dbReference type="Proteomes" id="UP001203687">
    <property type="component" value="Unassembled WGS sequence"/>
</dbReference>
<evidence type="ECO:0000313" key="2">
    <source>
        <dbReference type="EMBL" id="MCK8479551.1"/>
    </source>
</evidence>
<dbReference type="InterPro" id="IPR050194">
    <property type="entry name" value="Glycosyltransferase_grp1"/>
</dbReference>
<dbReference type="Pfam" id="PF00534">
    <property type="entry name" value="Glycos_transf_1"/>
    <property type="match status" value="1"/>
</dbReference>
<comment type="caution">
    <text evidence="2">The sequence shown here is derived from an EMBL/GenBank/DDBJ whole genome shotgun (WGS) entry which is preliminary data.</text>
</comment>
<dbReference type="SUPFAM" id="SSF53756">
    <property type="entry name" value="UDP-Glycosyltransferase/glycogen phosphorylase"/>
    <property type="match status" value="1"/>
</dbReference>
<dbReference type="InterPro" id="IPR001296">
    <property type="entry name" value="Glyco_trans_1"/>
</dbReference>
<keyword evidence="3" id="KW-1185">Reference proteome</keyword>
<dbReference type="RefSeq" id="WP_248411848.1">
    <property type="nucleotide sequence ID" value="NZ_JALPQF010000002.1"/>
</dbReference>
<dbReference type="EMBL" id="JALPQF010000002">
    <property type="protein sequence ID" value="MCK8479551.1"/>
    <property type="molecule type" value="Genomic_DNA"/>
</dbReference>
<protein>
    <submittedName>
        <fullName evidence="2">Glycosyltransferase</fullName>
    </submittedName>
</protein>
<sequence length="376" mass="42335">MKVLTIISHTEHYKNANGTIVGLGSTVTEINHLVSVFDEIRHIAMLHDVEVPPSALPYTSDKIKFIPIEAVGGSSFTDKFAIVKQAPKVIKTIKYHLKDSDYFQFRAPTGIGVFVIPYLTVFSSKPGWFKYAGNWNQKQAPLAYRFQKWVLKQQSRTVTINGQWPDQPKHCLTFENPCLTMEEVHNGNLIAQNKTITKGTISLCFVGRLEPEKGLDLFIKALKHLTAEEKTMIQQVDVVGDGKRKDIYKKMTDDLEVDVVFHGFVSREDVHRIYKSTHAIVLPSASEGFPKVIAEALNFGCIPVVSNVSGISHYVKHQQNGFLLDTISVESIVSALKSIISLSPEDHIAMLTSHRDTIKKFTFSHYNNRIQNELIN</sequence>
<dbReference type="PANTHER" id="PTHR45947:SF3">
    <property type="entry name" value="SULFOQUINOVOSYL TRANSFERASE SQD2"/>
    <property type="match status" value="1"/>
</dbReference>
<evidence type="ECO:0000313" key="3">
    <source>
        <dbReference type="Proteomes" id="UP001203687"/>
    </source>
</evidence>
<name>A0ABT0H581_9FLAO</name>
<reference evidence="2" key="1">
    <citation type="submission" date="2022-04" db="EMBL/GenBank/DDBJ databases">
        <authorList>
            <person name="Ren T."/>
        </authorList>
    </citation>
    <scope>NUCLEOTIDE SEQUENCE</scope>
    <source>
        <strain evidence="2">F63249</strain>
    </source>
</reference>
<evidence type="ECO:0000259" key="1">
    <source>
        <dbReference type="Pfam" id="PF00534"/>
    </source>
</evidence>
<gene>
    <name evidence="2" type="ORF">MUY34_02900</name>
</gene>
<organism evidence="2 3">
    <name type="scientific">Psychroserpens algicola</name>
    <dbReference type="NCBI Taxonomy" id="1719034"/>
    <lineage>
        <taxon>Bacteria</taxon>
        <taxon>Pseudomonadati</taxon>
        <taxon>Bacteroidota</taxon>
        <taxon>Flavobacteriia</taxon>
        <taxon>Flavobacteriales</taxon>
        <taxon>Flavobacteriaceae</taxon>
        <taxon>Psychroserpens</taxon>
    </lineage>
</organism>
<feature type="domain" description="Glycosyl transferase family 1" evidence="1">
    <location>
        <begin position="193"/>
        <end position="345"/>
    </location>
</feature>
<dbReference type="Gene3D" id="3.40.50.2000">
    <property type="entry name" value="Glycogen Phosphorylase B"/>
    <property type="match status" value="1"/>
</dbReference>
<dbReference type="PANTHER" id="PTHR45947">
    <property type="entry name" value="SULFOQUINOVOSYL TRANSFERASE SQD2"/>
    <property type="match status" value="1"/>
</dbReference>